<keyword evidence="1" id="KW-0547">Nucleotide-binding</keyword>
<dbReference type="Pfam" id="PF14532">
    <property type="entry name" value="Sigma54_activ_2"/>
    <property type="match status" value="1"/>
</dbReference>
<keyword evidence="2" id="KW-0067">ATP-binding</keyword>
<dbReference type="PROSITE" id="PS50045">
    <property type="entry name" value="SIGMA54_INTERACT_4"/>
    <property type="match status" value="1"/>
</dbReference>
<protein>
    <recommendedName>
        <fullName evidence="3">Sigma-54 factor interaction domain-containing protein</fullName>
    </recommendedName>
</protein>
<proteinExistence type="predicted"/>
<evidence type="ECO:0000313" key="4">
    <source>
        <dbReference type="EMBL" id="MBI5249966.1"/>
    </source>
</evidence>
<dbReference type="Gene3D" id="1.10.8.60">
    <property type="match status" value="1"/>
</dbReference>
<name>A0A9D6V0S5_9BACT</name>
<evidence type="ECO:0000259" key="3">
    <source>
        <dbReference type="PROSITE" id="PS50045"/>
    </source>
</evidence>
<dbReference type="GO" id="GO:0006355">
    <property type="term" value="P:regulation of DNA-templated transcription"/>
    <property type="evidence" value="ECO:0007669"/>
    <property type="project" value="InterPro"/>
</dbReference>
<dbReference type="SUPFAM" id="SSF52540">
    <property type="entry name" value="P-loop containing nucleoside triphosphate hydrolases"/>
    <property type="match status" value="1"/>
</dbReference>
<dbReference type="EMBL" id="JACRDE010000293">
    <property type="protein sequence ID" value="MBI5249966.1"/>
    <property type="molecule type" value="Genomic_DNA"/>
</dbReference>
<dbReference type="Proteomes" id="UP000807825">
    <property type="component" value="Unassembled WGS sequence"/>
</dbReference>
<dbReference type="InterPro" id="IPR058031">
    <property type="entry name" value="AAA_lid_NorR"/>
</dbReference>
<dbReference type="AlphaFoldDB" id="A0A9D6V0S5"/>
<dbReference type="Pfam" id="PF25601">
    <property type="entry name" value="AAA_lid_14"/>
    <property type="match status" value="1"/>
</dbReference>
<sequence length="467" mass="52534">MRPSLSSQCPMSVLFDQDQSVLWPALLILRQGRPNEPSRSLVQRFSQSLHAQRMGADDIIDTRSLKAPASEEDVIDWLLGVWRILESANNSGLSKRRRSILNEILQCGFSMEGQAGLVTALDYLFRLSSARRAAQSSRVPAKATLPRTRCPSMQTVYRKLAGLTATDLPIWFAGEKGCEFDWMARLAHQLRGLPDSSLHVRSFDGEQPEMNSFASDREEGILPNGPEVTVFIKDVDTAPLEIQRSICNRLVSDMNRVPSCRIIVSTGPWSLRDDPPKTVLHDLFAFLAPTRIQIPPLRARSDDLPDLIDFVARKCGENHFNERISEDASRLLHDYHWPGNIDELSFVLSFIVKKRPAGSIRPDDLPETLQMSTHPERMSIMHFLENNFELQGFRTIRTSDGRDRLAAFLSDPEHEVFSAGDVQTALRLGRETARRLLRSLETSGLIEGIKGSGGIRTTRYTISLSNM</sequence>
<dbReference type="Gene3D" id="3.40.50.300">
    <property type="entry name" value="P-loop containing nucleotide triphosphate hydrolases"/>
    <property type="match status" value="1"/>
</dbReference>
<evidence type="ECO:0000313" key="5">
    <source>
        <dbReference type="Proteomes" id="UP000807825"/>
    </source>
</evidence>
<dbReference type="InterPro" id="IPR027417">
    <property type="entry name" value="P-loop_NTPase"/>
</dbReference>
<evidence type="ECO:0000256" key="1">
    <source>
        <dbReference type="ARBA" id="ARBA00022741"/>
    </source>
</evidence>
<gene>
    <name evidence="4" type="ORF">HY912_10775</name>
</gene>
<evidence type="ECO:0000256" key="2">
    <source>
        <dbReference type="ARBA" id="ARBA00022840"/>
    </source>
</evidence>
<reference evidence="4" key="1">
    <citation type="submission" date="2020-07" db="EMBL/GenBank/DDBJ databases">
        <title>Huge and variable diversity of episymbiotic CPR bacteria and DPANN archaea in groundwater ecosystems.</title>
        <authorList>
            <person name="He C.Y."/>
            <person name="Keren R."/>
            <person name="Whittaker M."/>
            <person name="Farag I.F."/>
            <person name="Doudna J."/>
            <person name="Cate J.H.D."/>
            <person name="Banfield J.F."/>
        </authorList>
    </citation>
    <scope>NUCLEOTIDE SEQUENCE</scope>
    <source>
        <strain evidence="4">NC_groundwater_1664_Pr3_B-0.1um_52_9</strain>
    </source>
</reference>
<dbReference type="GO" id="GO:0005524">
    <property type="term" value="F:ATP binding"/>
    <property type="evidence" value="ECO:0007669"/>
    <property type="project" value="UniProtKB-KW"/>
</dbReference>
<dbReference type="PANTHER" id="PTHR32071">
    <property type="entry name" value="TRANSCRIPTIONAL REGULATORY PROTEIN"/>
    <property type="match status" value="1"/>
</dbReference>
<comment type="caution">
    <text evidence="4">The sequence shown here is derived from an EMBL/GenBank/DDBJ whole genome shotgun (WGS) entry which is preliminary data.</text>
</comment>
<dbReference type="InterPro" id="IPR002078">
    <property type="entry name" value="Sigma_54_int"/>
</dbReference>
<accession>A0A9D6V0S5</accession>
<organism evidence="4 5">
    <name type="scientific">Desulfomonile tiedjei</name>
    <dbReference type="NCBI Taxonomy" id="2358"/>
    <lineage>
        <taxon>Bacteria</taxon>
        <taxon>Pseudomonadati</taxon>
        <taxon>Thermodesulfobacteriota</taxon>
        <taxon>Desulfomonilia</taxon>
        <taxon>Desulfomonilales</taxon>
        <taxon>Desulfomonilaceae</taxon>
        <taxon>Desulfomonile</taxon>
    </lineage>
</organism>
<feature type="domain" description="Sigma-54 factor interaction" evidence="3">
    <location>
        <begin position="146"/>
        <end position="353"/>
    </location>
</feature>